<evidence type="ECO:0000313" key="8">
    <source>
        <dbReference type="Proteomes" id="UP000831003"/>
    </source>
</evidence>
<evidence type="ECO:0000313" key="7">
    <source>
        <dbReference type="EMBL" id="AZT88614.1"/>
    </source>
</evidence>
<feature type="transmembrane region" description="Helical" evidence="5">
    <location>
        <begin position="3573"/>
        <end position="3593"/>
    </location>
</feature>
<evidence type="ECO:0000256" key="5">
    <source>
        <dbReference type="SAM" id="Phobius"/>
    </source>
</evidence>
<evidence type="ECO:0000256" key="3">
    <source>
        <dbReference type="ARBA" id="ARBA00022695"/>
    </source>
</evidence>
<keyword evidence="8" id="KW-1185">Reference proteome</keyword>
<gene>
    <name evidence="7" type="ORF">TaHV1_gp1</name>
</gene>
<dbReference type="InterPro" id="IPR043502">
    <property type="entry name" value="DNA/RNA_pol_sf"/>
</dbReference>
<dbReference type="SUPFAM" id="SSF52540">
    <property type="entry name" value="P-loop containing nucleoside triphosphate hydrolases"/>
    <property type="match status" value="1"/>
</dbReference>
<feature type="transmembrane region" description="Helical" evidence="5">
    <location>
        <begin position="3542"/>
        <end position="3561"/>
    </location>
</feature>
<feature type="region of interest" description="Disordered" evidence="4">
    <location>
        <begin position="1359"/>
        <end position="1513"/>
    </location>
</feature>
<keyword evidence="5" id="KW-1133">Transmembrane helix</keyword>
<evidence type="ECO:0000256" key="4">
    <source>
        <dbReference type="SAM" id="MobiDB-lite"/>
    </source>
</evidence>
<dbReference type="InterPro" id="IPR027417">
    <property type="entry name" value="P-loop_NTPase"/>
</dbReference>
<name>A0ABM7E612_9VIRU</name>
<feature type="compositionally biased region" description="Basic residues" evidence="4">
    <location>
        <begin position="1471"/>
        <end position="1483"/>
    </location>
</feature>
<protein>
    <submittedName>
        <fullName evidence="7">Polyprotein</fullName>
    </submittedName>
</protein>
<dbReference type="Proteomes" id="UP000831003">
    <property type="component" value="Segment"/>
</dbReference>
<dbReference type="Pfam" id="PF12039">
    <property type="entry name" value="DUF3525"/>
    <property type="match status" value="2"/>
</dbReference>
<evidence type="ECO:0000259" key="6">
    <source>
        <dbReference type="PROSITE" id="PS51192"/>
    </source>
</evidence>
<feature type="transmembrane region" description="Helical" evidence="5">
    <location>
        <begin position="2133"/>
        <end position="2154"/>
    </location>
</feature>
<evidence type="ECO:0000256" key="1">
    <source>
        <dbReference type="ARBA" id="ARBA00022484"/>
    </source>
</evidence>
<feature type="transmembrane region" description="Helical" evidence="5">
    <location>
        <begin position="2166"/>
        <end position="2183"/>
    </location>
</feature>
<proteinExistence type="predicted"/>
<feature type="region of interest" description="Disordered" evidence="4">
    <location>
        <begin position="452"/>
        <end position="475"/>
    </location>
</feature>
<keyword evidence="2" id="KW-0808">Transferase</keyword>
<dbReference type="EMBL" id="MK279475">
    <property type="protein sequence ID" value="AZT88614.1"/>
    <property type="molecule type" value="Genomic_RNA"/>
</dbReference>
<accession>A0ABM7E612</accession>
<keyword evidence="5" id="KW-0472">Membrane</keyword>
<organism evidence="7 8">
    <name type="scientific">Trichoderma asperellum hypovirus 1</name>
    <dbReference type="NCBI Taxonomy" id="2501273"/>
    <lineage>
        <taxon>Viruses</taxon>
        <taxon>Riboviria</taxon>
        <taxon>Orthornavirae</taxon>
        <taxon>Pisuviricota</taxon>
        <taxon>Duplopiviricetes</taxon>
        <taxon>Durnavirales</taxon>
        <taxon>Hypoviridae</taxon>
        <taxon>Alphahypovirus</taxon>
        <taxon>Alphahypovirus trichodermae</taxon>
    </lineage>
</organism>
<feature type="compositionally biased region" description="Basic and acidic residues" evidence="4">
    <location>
        <begin position="1440"/>
        <end position="1452"/>
    </location>
</feature>
<feature type="compositionally biased region" description="Basic and acidic residues" evidence="4">
    <location>
        <begin position="1390"/>
        <end position="1416"/>
    </location>
</feature>
<dbReference type="InterPro" id="IPR014001">
    <property type="entry name" value="Helicase_ATP-bd"/>
</dbReference>
<feature type="compositionally biased region" description="Basic residues" evidence="4">
    <location>
        <begin position="1272"/>
        <end position="1284"/>
    </location>
</feature>
<keyword evidence="5" id="KW-0812">Transmembrane</keyword>
<keyword evidence="3" id="KW-0548">Nucleotidyltransferase</keyword>
<keyword evidence="1" id="KW-0696">RNA-directed RNA polymerase</keyword>
<dbReference type="SMART" id="SM00487">
    <property type="entry name" value="DEXDc"/>
    <property type="match status" value="1"/>
</dbReference>
<dbReference type="InterPro" id="IPR021912">
    <property type="entry name" value="DUF3525"/>
</dbReference>
<feature type="transmembrane region" description="Helical" evidence="5">
    <location>
        <begin position="2369"/>
        <end position="2387"/>
    </location>
</feature>
<feature type="region of interest" description="Disordered" evidence="4">
    <location>
        <begin position="1270"/>
        <end position="1302"/>
    </location>
</feature>
<feature type="compositionally biased region" description="Basic and acidic residues" evidence="4">
    <location>
        <begin position="1288"/>
        <end position="1302"/>
    </location>
</feature>
<dbReference type="PROSITE" id="PS51192">
    <property type="entry name" value="HELICASE_ATP_BIND_1"/>
    <property type="match status" value="1"/>
</dbReference>
<reference evidence="7 8" key="1">
    <citation type="journal article" date="2019" name="PLoS ONE">
        <title>Hiding in plain sight: New virus genomes discovered via a systematic analysis of fungal public transcriptomes.</title>
        <authorList>
            <person name="Gilbert K.B."/>
            <person name="Holcomb E.E."/>
            <person name="Allscheid R.L."/>
            <person name="Carrington J.C."/>
        </authorList>
    </citation>
    <scope>NUCLEOTIDE SEQUENCE [LARGE SCALE GENOMIC DNA]</scope>
    <source>
        <strain evidence="7 8">TaHv1CBS 131938</strain>
    </source>
</reference>
<feature type="transmembrane region" description="Helical" evidence="5">
    <location>
        <begin position="2189"/>
        <end position="2206"/>
    </location>
</feature>
<dbReference type="Gene3D" id="3.40.50.300">
    <property type="entry name" value="P-loop containing nucleotide triphosphate hydrolases"/>
    <property type="match status" value="2"/>
</dbReference>
<dbReference type="SUPFAM" id="SSF56672">
    <property type="entry name" value="DNA/RNA polymerases"/>
    <property type="match status" value="1"/>
</dbReference>
<evidence type="ECO:0000256" key="2">
    <source>
        <dbReference type="ARBA" id="ARBA00022679"/>
    </source>
</evidence>
<feature type="domain" description="Helicase ATP-binding" evidence="6">
    <location>
        <begin position="3685"/>
        <end position="3830"/>
    </location>
</feature>
<feature type="region of interest" description="Disordered" evidence="4">
    <location>
        <begin position="1225"/>
        <end position="1244"/>
    </location>
</feature>
<dbReference type="CDD" id="cd18785">
    <property type="entry name" value="SF2_C"/>
    <property type="match status" value="1"/>
</dbReference>
<sequence length="4176" mass="475881">MATNQFAINMTRLLTEEGMVADHTKNYLSVPGLCYLNGVDPSLYGPFIEELGAKPLFADFCAKWLVSSPWDFTQDVFSVTHTCIDGDWNKVLIHIDIRAIGDKREKVRRRQFVTDVTRYLTNQGLVTTAGLSSSPFEIRIGGENTQRFTPEFFLGSSGMPIAMKSQRRTRSPLFDDEDIKVWLAEAKGHDLNIPWVDWDQDMLAQKYAVAGAPDNTYCEYVEEQGACYLNLLCIEERANTRNYLGQNPSLERFLKYWVPEARQEGQVFALTWSTMHGSDANYIIHVDRHMGESDTRFKIRTDHMVDDLWRFIRVSGLLAPMCNAFCEVRIGGRYDVPKVYCDGCNVTLFRASAAVGDTTCEYCVEPGTYTRYVFLQRVEALKRGWHKSCAHHNKQTGKNLDRLGYFRYLIENNAKRDFESHPEALVTHDAAVKIYNDLITKCGKVENVTDTVLPSRSEKEQANSSLAPPKPSKLPNIVPLMEEEPELSNSGTTTPIRVATPTVQCLQFGDAPRVVNILPERADSPVPTYCFRPGSDMTTCKRLVPWLPPLDDFLEEELGGVMDDGKEELAHAAFERVEKENTTTHYGMNWLPLPNWRSLLGLTPVTAGQSYADIVAGARKPAWHPVYDRTLQLKKVGVALANAIKPCDSPGFKLSYKRDKRGAHVISLTVASRRSMLSKQPKKTSADAPVKLIVQPLKQCSWIEPSRYTCLANLKSTPTHPKTLGGKIMRTIDSVVTGCNSIIAATVAAVDVFCQREKIPLLVRGPAQGNPKYTSWCAANLARKMYLIRCKQSSTRLRSRVTHPIPETIGKQQLFLRELIYGLDLTPIVWCNLLRWLKLNTRCPTIGTCWNFNKEGGYVEVLGWHGSGVSIRLDMQEIGHLGQGGAEHRALLDRILDQDSEIESLKVALQAAKQVDSEHKTLLDRILDQDSEIESLKAALQAAKRINNKSITKLVDDKDLLTEQTELLLREVRSHKSPSMLDSVAAAKTHIYAKYTNDLNWLLGYRMTMQLGFTNVHSRSLNFTRPLSRQDNTLLTNRQKERFWGTDGHPLCFTMKGVAKVYMEKKVGSIWRKGIAKALGLTVSAAEKKLPLFLADGSAPDLVIVYPSENMIHYVEPQEKEVPVYIEVPGVCLRCGDNLTGNHQGAQPVQPPPYQNVRPKVPRINTALKSPTYQLNEKTLDLLIVGQSPTTGTDHNVSTGAGFPPLMSTAGPWEVDPLIARNSTKADIETNPGPNSGNELDVKHPTPEMERDFLKKSEHRRRASEIALENLRRRKDQFHHRSRSFSRPGDRDSATVAIQHDDNETIFRENLGKIEREQSRMTRGGGRLDKTFAFPFSIGTTKAASKQNPPWMPFTPTNPEGSKANEAKSSIKEQFAVSTGDSRRPSVVGHEQRLSRSERIKDVIERARDKSRDSIRSLKRGFTAGDNKSREVSPTSRPHLHLDTQVRGRSRESQPATSASITGLEEEVEAHRRRKHSLRRSLSRVRTMTENLMSAATRHRSSSRSATREHSRAPSIVKDYVHLPDYQPWSGSFGVRRGYQKAFAYKLPLDYKLTATWPVRFVSAGAFQQLQWSLDAIESTGDAYVSDTKKTAIWFIKSYLDRLKSKQKKDVLHLTGSHFSAMAHHFKTFVDCPVANQGYAIDVISKENVIVFYEGATKKDCLGRLWWLMDGYELVHGGSSENKITVKDRIHNFIIKETTPGPCEEYQHSSHCRYAGQKYVAHTCDDQEEPEVYIPGLGATTNFWLKYPHMEPDCIPQYTEECYDNGSFVRWTYSLISYNPAHDLWPTNPKLHPIRRWHQKTRYQIKMFTILEMDDRQGQGLGQRKAFTYALEYYLLLYVYFMFITWKNELAELGEFYQRTYFYPEFASHNESIREVRSDESHDHVEQRLLIAKMGTRGDQVPIDYLANVAASFGVKVDTLLYKDVTTTELYNLRHGKMAPLLPAYLELMRIDKSKYKRVLVPQIEVDRDRGLSYTLAPSSKWINEPTFITDWAKVEKLDTIISYISTLSFQVFKPSLRIGALDDCQFPRSIDGLTLLKTKENKRIGKEGWTPGSAGEQVIPACVKDHCDPIPSGDHSELFREYDIVHTHGGAGTVQTIVASGATPIIWDPTLDRSYHTLPTQADIRTHTISIFMGWLVASGFDVDAPLFVKLIWWVRFRMHSWKDTAIHLLWLVAKAYIMIQGFYKSHLLWLIIITSMPTFIWRVITKRRSTVQIIGAVITLYWRHPVLFALLTNPFTVIHFVFLQEFWTELMQDIASFFKPKRFVIYTPLKLESEAITLGYPVGHYLLWNKETDEYFEGRFRHTNKRTIDDPFKMVQITCPELPPDAKYLPVPWSESAVRGMLAEDYRPYGMMHNCATLAWRAAWPRSTLFTIVLTFSCLTIALLFSPGRMVKLFFEYFKPHVPESTWEQMWVIRVLGFAAGNSSPIESSAQAPSSIEQEPLAEFDQVSEADYELEPPLPQEIADLRDKDIEFLMAEIKLIISIIKDHRGEPANDIVLNDDDLHEAAMNTLGAYIEKVEFPKDAMRRYEELPYAPPTTWESILDDLHHAISFLRNTRFTAAFISWLKSIAHNIDHFIQPLLRALAYIFHLALVTSKPAADAVFKAVSRLIDKIWGLGESKRIKTVWGLTGLYRTGVLGAKAQMAREVAFASFTGRSDFETDFEIFIDRIKTAMDNAGKSFDQDKLGGPQRRPVDIKRPFGNKEWASILGFKEDEYDTTVDYEDRILSYLKEGVHQGVDGVQYAALHPEKLQASTDRYMPKYPEITSEEKARAVAVADVMFRRHPEVFANAEITRPEGVLNYLKKKYSPGIPFIKPGGYKSREAMLKAGFETAIKNIALQNLRTGLYPVKFYQSFGKAQVVDGKALLPVALGGKEKNVRTIVAQDLFTMVQDQVFQLERNKRATWETYGMGSGMPLNQTMGKIFERMYDLKQQFGGNYLVLDATEFDSRLTAFSSELNAQLWKRGFENHPSGNGAAFASQLAASYESKRNGWIIGITEPEYDSLTIAISDSRLRKFVESKYPDQIVPLATLVDFRKYNRLKEHEKREYIGGLSAPPGKVIMSWDPKLKPNRSNFMGKFEFGDTSKVTDLFFEHQTLRYTPGDWRNLCKDVEAILHANIPLVSNVHAKNRGAGTGEGDTSFYNTHSFRGTFIDAVCETKNITPEEVFVEMEENSRVYKEQGGTKINNTSDDSITWSGGKNGLVTVKDIHTFQEACRKRGIWLKLTTEKKITSVEYLSKFVRPPTQEDSETLQKWRSTKIKYLNAQRQQMKLPPVESLEQLNNPRFVVVQNPSAILLRRSAFRYYQSSLAKHKYVSVERGAGHAMNTAFCPSLYEKFGLEWCTDINSILREHKIHRRYEVKANFLGGMPGVQQVDTRAAQQALSPRQKAILEWVKQNLFPSYWKVVDVHMAIGSLKPEKHDHLMQKINGGWRGWDQIVREGVDWLFAMTDSIPDSWSKKFQPSIDMLYAEPTFYTHNHYTESFIYLRLLEEHTEEEVTFSVFNNRLMESPYCGTCDPFAFWNKLKDPAYRDRLLKAGHERYQGLVYLISALYACTTLIEYYIIYKMPVIGALYQLYMWSFIGLNKVYGLLNTMYWHSTGKSSRVISRLMPRDPYIVSKKACAFAIDLLPAEVGLIMLLPAKVMDLFPYLLDSMAKIWYLGVQVKDPDSPVTNKDNPWLAYTDKYIEALKVSPTRAVYIDAKTGTGKSSFFIAALNHYRQKYKLGKIWVLEPTRILHAGVTVPFQPNMQHLQKGVRLNPKADIYVCTYGHARMGRLPDMAPDDIVLFDEFHKLDGDILLALEQIPNRKFLLSATTVDIDFLAGSPFFKVPIQQRYPTTIYQMEEEMDVVQMFHLAHQRHPKLCDRALIVVPTKKMAREVRESLAFKYKELCDFTVVSKDQRVVPDHGCIIATPYVETGVDMKPPAKILIDSGITVKIDRGSFVYPLPKTDKDTNTQRLGRVGRLQEGIVYQNPGAGEGPDTISYPSPSFFQHKCIADHFKVPQLIPTIVPRVKELPYLAINSEKLNDISIEKSVVLIHTMAAQGVPSVDWERQYNDIKVGKVLTEEKELIRRVVDSDIYRGIPLQDYKDAQFHLHRPNVIGYTFLTKIVWALPLHPIRGMWVEVETGPSVRKVHRKLTNQWLKDREDNRDRRFENLKSALIQQASKLPTPTLLQEIEAL</sequence>